<protein>
    <recommendedName>
        <fullName evidence="1">AB hydrolase-1 domain-containing protein</fullName>
    </recommendedName>
</protein>
<dbReference type="InterPro" id="IPR050228">
    <property type="entry name" value="Carboxylesterase_BioH"/>
</dbReference>
<name>A0A919F3W3_9ACTN</name>
<keyword evidence="3" id="KW-1185">Reference proteome</keyword>
<feature type="domain" description="AB hydrolase-1" evidence="1">
    <location>
        <begin position="28"/>
        <end position="135"/>
    </location>
</feature>
<evidence type="ECO:0000313" key="2">
    <source>
        <dbReference type="EMBL" id="GHG77901.1"/>
    </source>
</evidence>
<dbReference type="InterPro" id="IPR000073">
    <property type="entry name" value="AB_hydrolase_1"/>
</dbReference>
<gene>
    <name evidence="2" type="ORF">GCM10018980_76460</name>
</gene>
<dbReference type="EMBL" id="BNBF01000049">
    <property type="protein sequence ID" value="GHG77901.1"/>
    <property type="molecule type" value="Genomic_DNA"/>
</dbReference>
<dbReference type="Pfam" id="PF00561">
    <property type="entry name" value="Abhydrolase_1"/>
    <property type="match status" value="1"/>
</dbReference>
<dbReference type="AlphaFoldDB" id="A0A919F3W3"/>
<dbReference type="SUPFAM" id="SSF53474">
    <property type="entry name" value="alpha/beta-Hydrolases"/>
    <property type="match status" value="1"/>
</dbReference>
<dbReference type="InterPro" id="IPR029058">
    <property type="entry name" value="AB_hydrolase_fold"/>
</dbReference>
<comment type="caution">
    <text evidence="2">The sequence shown here is derived from an EMBL/GenBank/DDBJ whole genome shotgun (WGS) entry which is preliminary data.</text>
</comment>
<dbReference type="Gene3D" id="3.40.50.1820">
    <property type="entry name" value="alpha/beta hydrolase"/>
    <property type="match status" value="2"/>
</dbReference>
<dbReference type="GO" id="GO:0003824">
    <property type="term" value="F:catalytic activity"/>
    <property type="evidence" value="ECO:0007669"/>
    <property type="project" value="UniProtKB-ARBA"/>
</dbReference>
<evidence type="ECO:0000313" key="3">
    <source>
        <dbReference type="Proteomes" id="UP000619355"/>
    </source>
</evidence>
<evidence type="ECO:0000259" key="1">
    <source>
        <dbReference type="Pfam" id="PF00561"/>
    </source>
</evidence>
<dbReference type="PANTHER" id="PTHR43194">
    <property type="entry name" value="HYDROLASE ALPHA/BETA FOLD FAMILY"/>
    <property type="match status" value="1"/>
</dbReference>
<dbReference type="PANTHER" id="PTHR43194:SF2">
    <property type="entry name" value="PEROXISOMAL MEMBRANE PROTEIN LPX1"/>
    <property type="match status" value="1"/>
</dbReference>
<accession>A0A919F3W3</accession>
<proteinExistence type="predicted"/>
<reference evidence="3" key="1">
    <citation type="journal article" date="2019" name="Int. J. Syst. Evol. Microbiol.">
        <title>The Global Catalogue of Microorganisms (GCM) 10K type strain sequencing project: providing services to taxonomists for standard genome sequencing and annotation.</title>
        <authorList>
            <consortium name="The Broad Institute Genomics Platform"/>
            <consortium name="The Broad Institute Genome Sequencing Center for Infectious Disease"/>
            <person name="Wu L."/>
            <person name="Ma J."/>
        </authorList>
    </citation>
    <scope>NUCLEOTIDE SEQUENCE [LARGE SCALE GENOMIC DNA]</scope>
    <source>
        <strain evidence="3">JCM 4253</strain>
    </source>
</reference>
<organism evidence="2 3">
    <name type="scientific">Streptomyces capoamus</name>
    <dbReference type="NCBI Taxonomy" id="68183"/>
    <lineage>
        <taxon>Bacteria</taxon>
        <taxon>Bacillati</taxon>
        <taxon>Actinomycetota</taxon>
        <taxon>Actinomycetes</taxon>
        <taxon>Kitasatosporales</taxon>
        <taxon>Streptomycetaceae</taxon>
        <taxon>Streptomyces</taxon>
    </lineage>
</organism>
<dbReference type="Proteomes" id="UP000619355">
    <property type="component" value="Unassembled WGS sequence"/>
</dbReference>
<sequence length="231" mass="24162">MIGPTAPRVRRITRPDVILRGEEVGAGPTFLLLHAGGERRQVWGPVSEVLVDAGYRCVAFDQRGHGDSEGSARTLSACAEDVAAMVHTEPPASVVVGASLGGLAAIAALADPAVRARVAGLVLVDVVPCLEPSRVRRFLASVGPLGAHTELVEDTLAQAPRLRQVTAELDLPLLLVHGGNGSSLTDEDIDQLLHLAPHTTVRPIRGAGHLIARDQPVALAQAVIATTAAWR</sequence>